<dbReference type="InterPro" id="IPR013762">
    <property type="entry name" value="Integrase-like_cat_sf"/>
</dbReference>
<evidence type="ECO:0000256" key="2">
    <source>
        <dbReference type="ARBA" id="ARBA00010450"/>
    </source>
</evidence>
<accession>A0A7G9FQI8</accession>
<dbReference type="HAMAP" id="MF_01808">
    <property type="entry name" value="Recomb_XerC_XerD"/>
    <property type="match status" value="1"/>
</dbReference>
<comment type="function">
    <text evidence="10">Site-specific tyrosine recombinase, which acts by catalyzing the cutting and rejoining of the recombining DNA molecules. The XerC-XerD complex is essential to convert dimers of the bacterial chromosome into monomers to permit their segregation at cell division. It also contributes to the segregational stability of plasmids.</text>
</comment>
<evidence type="ECO:0000256" key="3">
    <source>
        <dbReference type="ARBA" id="ARBA00022490"/>
    </source>
</evidence>
<dbReference type="Pfam" id="PF00589">
    <property type="entry name" value="Phage_integrase"/>
    <property type="match status" value="1"/>
</dbReference>
<comment type="subcellular location">
    <subcellularLocation>
        <location evidence="1 10">Cytoplasm</location>
    </subcellularLocation>
</comment>
<dbReference type="GO" id="GO:0003677">
    <property type="term" value="F:DNA binding"/>
    <property type="evidence" value="ECO:0007669"/>
    <property type="project" value="UniProtKB-UniRule"/>
</dbReference>
<dbReference type="NCBIfam" id="NF040815">
    <property type="entry name" value="recomb_XerA_Arch"/>
    <property type="match status" value="1"/>
</dbReference>
<gene>
    <name evidence="13" type="primary">xerD</name>
    <name evidence="10" type="synonym">xerC</name>
    <name evidence="13" type="ORF">H9Q76_05985</name>
</gene>
<dbReference type="InterPro" id="IPR011932">
    <property type="entry name" value="Recomb_XerD"/>
</dbReference>
<evidence type="ECO:0000259" key="12">
    <source>
        <dbReference type="PROSITE" id="PS51900"/>
    </source>
</evidence>
<dbReference type="GO" id="GO:0009037">
    <property type="term" value="F:tyrosine-based site-specific recombinase activity"/>
    <property type="evidence" value="ECO:0007669"/>
    <property type="project" value="UniProtKB-UniRule"/>
</dbReference>
<dbReference type="PROSITE" id="PS51900">
    <property type="entry name" value="CB"/>
    <property type="match status" value="1"/>
</dbReference>
<dbReference type="InterPro" id="IPR023009">
    <property type="entry name" value="Tyrosine_recombinase_XerC/XerD"/>
</dbReference>
<evidence type="ECO:0000256" key="9">
    <source>
        <dbReference type="ARBA" id="ARBA00023306"/>
    </source>
</evidence>
<dbReference type="GO" id="GO:0005737">
    <property type="term" value="C:cytoplasm"/>
    <property type="evidence" value="ECO:0007669"/>
    <property type="project" value="UniProtKB-SubCell"/>
</dbReference>
<dbReference type="RefSeq" id="WP_118670788.1">
    <property type="nucleotide sequence ID" value="NZ_CP060632.1"/>
</dbReference>
<dbReference type="EMBL" id="CP060632">
    <property type="protein sequence ID" value="QNM00820.1"/>
    <property type="molecule type" value="Genomic_DNA"/>
</dbReference>
<feature type="active site" evidence="10">
    <location>
        <position position="264"/>
    </location>
</feature>
<dbReference type="InterPro" id="IPR011010">
    <property type="entry name" value="DNA_brk_join_enz"/>
</dbReference>
<keyword evidence="9 10" id="KW-0131">Cell cycle</keyword>
<dbReference type="GO" id="GO:0007059">
    <property type="term" value="P:chromosome segregation"/>
    <property type="evidence" value="ECO:0007669"/>
    <property type="project" value="UniProtKB-UniRule"/>
</dbReference>
<keyword evidence="8 10" id="KW-0233">DNA recombination</keyword>
<evidence type="ECO:0000313" key="13">
    <source>
        <dbReference type="EMBL" id="QNM00820.1"/>
    </source>
</evidence>
<dbReference type="PROSITE" id="PS51898">
    <property type="entry name" value="TYR_RECOMBINASE"/>
    <property type="match status" value="1"/>
</dbReference>
<keyword evidence="3 10" id="KW-0963">Cytoplasm</keyword>
<keyword evidence="4 10" id="KW-0132">Cell division</keyword>
<keyword evidence="7 10" id="KW-0238">DNA-binding</keyword>
<feature type="domain" description="Tyr recombinase" evidence="11">
    <location>
        <begin position="106"/>
        <end position="286"/>
    </location>
</feature>
<feature type="active site" evidence="10">
    <location>
        <position position="238"/>
    </location>
</feature>
<organism evidence="13 14">
    <name type="scientific">Wujia chipingensis</name>
    <dbReference type="NCBI Taxonomy" id="2763670"/>
    <lineage>
        <taxon>Bacteria</taxon>
        <taxon>Bacillati</taxon>
        <taxon>Bacillota</taxon>
        <taxon>Clostridia</taxon>
        <taxon>Lachnospirales</taxon>
        <taxon>Lachnospiraceae</taxon>
        <taxon>Wujia</taxon>
    </lineage>
</organism>
<dbReference type="GO" id="GO:0051301">
    <property type="term" value="P:cell division"/>
    <property type="evidence" value="ECO:0007669"/>
    <property type="project" value="UniProtKB-KW"/>
</dbReference>
<comment type="similarity">
    <text evidence="10">Belongs to the 'phage' integrase family. XerC subfamily.</text>
</comment>
<dbReference type="NCBIfam" id="TIGR02225">
    <property type="entry name" value="recomb_XerD"/>
    <property type="match status" value="1"/>
</dbReference>
<protein>
    <recommendedName>
        <fullName evidence="10">Tyrosine recombinase XerC</fullName>
    </recommendedName>
</protein>
<proteinExistence type="inferred from homology"/>
<dbReference type="InterPro" id="IPR002104">
    <property type="entry name" value="Integrase_catalytic"/>
</dbReference>
<keyword evidence="5 10" id="KW-0159">Chromosome partition</keyword>
<feature type="active site" evidence="10">
    <location>
        <position position="146"/>
    </location>
</feature>
<dbReference type="CDD" id="cd00798">
    <property type="entry name" value="INT_XerDC_C"/>
    <property type="match status" value="1"/>
</dbReference>
<dbReference type="InterPro" id="IPR050090">
    <property type="entry name" value="Tyrosine_recombinase_XerCD"/>
</dbReference>
<evidence type="ECO:0000256" key="6">
    <source>
        <dbReference type="ARBA" id="ARBA00022908"/>
    </source>
</evidence>
<sequence length="295" mass="33730">METQIENYIDYLNSVKHASANTIASYRRDLKKMSRFFADRQCTDVRELRGTDLNSYVLDMESQGMSTATISRSIASMKSFFLYLLKQGEITEDYADALKPPKIEKKAPETLSIEEINLLLDQPSRLTPKEIRDKAMLELLYATGMRVSELINLKITDVNLTMNYILCRDVSKERVIPIENVAKMALENYIKSVRESISHGSMFLFTNMKGQPMTRQGFWKLIKAYAAKAGIDKDITPHMIRHSFASHLVSNGADLKAVQEMLGHSDISTTQIYLRSRQSKLKEEYEKAHPRAKMA</sequence>
<dbReference type="NCBIfam" id="NF001399">
    <property type="entry name" value="PRK00283.1"/>
    <property type="match status" value="1"/>
</dbReference>
<feature type="active site" evidence="10">
    <location>
        <position position="241"/>
    </location>
</feature>
<dbReference type="SUPFAM" id="SSF56349">
    <property type="entry name" value="DNA breaking-rejoining enzymes"/>
    <property type="match status" value="1"/>
</dbReference>
<dbReference type="PANTHER" id="PTHR30349:SF81">
    <property type="entry name" value="TYROSINE RECOMBINASE XERC"/>
    <property type="match status" value="1"/>
</dbReference>
<dbReference type="AlphaFoldDB" id="A0A7G9FQI8"/>
<dbReference type="PANTHER" id="PTHR30349">
    <property type="entry name" value="PHAGE INTEGRASE-RELATED"/>
    <property type="match status" value="1"/>
</dbReference>
<dbReference type="KEGG" id="wcp:H9Q76_05985"/>
<comment type="caution">
    <text evidence="10">Lacks conserved residue(s) required for the propagation of feature annotation.</text>
</comment>
<keyword evidence="6 10" id="KW-0229">DNA integration</keyword>
<feature type="active site" description="O-(3'-phospho-DNA)-tyrosine intermediate" evidence="10">
    <location>
        <position position="273"/>
    </location>
</feature>
<evidence type="ECO:0000256" key="7">
    <source>
        <dbReference type="ARBA" id="ARBA00023125"/>
    </source>
</evidence>
<comment type="similarity">
    <text evidence="2">Belongs to the 'phage' integrase family. XerD subfamily.</text>
</comment>
<dbReference type="Proteomes" id="UP000515819">
    <property type="component" value="Chromosome"/>
</dbReference>
<keyword evidence="14" id="KW-1185">Reference proteome</keyword>
<name>A0A7G9FQI8_9FIRM</name>
<evidence type="ECO:0000256" key="10">
    <source>
        <dbReference type="HAMAP-Rule" id="MF_01808"/>
    </source>
</evidence>
<dbReference type="Gene3D" id="1.10.443.10">
    <property type="entry name" value="Intergrase catalytic core"/>
    <property type="match status" value="1"/>
</dbReference>
<feature type="domain" description="Core-binding (CB)" evidence="12">
    <location>
        <begin position="1"/>
        <end position="85"/>
    </location>
</feature>
<dbReference type="GO" id="GO:0006313">
    <property type="term" value="P:DNA transposition"/>
    <property type="evidence" value="ECO:0007669"/>
    <property type="project" value="UniProtKB-UniRule"/>
</dbReference>
<comment type="subunit">
    <text evidence="10">Forms a cyclic heterotetrameric complex composed of two molecules of XerC and two molecules of XerD.</text>
</comment>
<dbReference type="InterPro" id="IPR004107">
    <property type="entry name" value="Integrase_SAM-like_N"/>
</dbReference>
<dbReference type="Gene3D" id="1.10.150.130">
    <property type="match status" value="1"/>
</dbReference>
<evidence type="ECO:0000256" key="8">
    <source>
        <dbReference type="ARBA" id="ARBA00023172"/>
    </source>
</evidence>
<evidence type="ECO:0000256" key="5">
    <source>
        <dbReference type="ARBA" id="ARBA00022829"/>
    </source>
</evidence>
<reference evidence="13 14" key="1">
    <citation type="submission" date="2020-08" db="EMBL/GenBank/DDBJ databases">
        <authorList>
            <person name="Liu C."/>
            <person name="Sun Q."/>
        </authorList>
    </citation>
    <scope>NUCLEOTIDE SEQUENCE [LARGE SCALE GENOMIC DNA]</scope>
    <source>
        <strain evidence="13 14">NSJ-4</strain>
    </source>
</reference>
<dbReference type="InterPro" id="IPR010998">
    <property type="entry name" value="Integrase_recombinase_N"/>
</dbReference>
<evidence type="ECO:0000313" key="14">
    <source>
        <dbReference type="Proteomes" id="UP000515819"/>
    </source>
</evidence>
<dbReference type="InterPro" id="IPR044068">
    <property type="entry name" value="CB"/>
</dbReference>
<dbReference type="Pfam" id="PF02899">
    <property type="entry name" value="Phage_int_SAM_1"/>
    <property type="match status" value="1"/>
</dbReference>
<evidence type="ECO:0000256" key="4">
    <source>
        <dbReference type="ARBA" id="ARBA00022618"/>
    </source>
</evidence>
<evidence type="ECO:0000256" key="1">
    <source>
        <dbReference type="ARBA" id="ARBA00004496"/>
    </source>
</evidence>
<evidence type="ECO:0000259" key="11">
    <source>
        <dbReference type="PROSITE" id="PS51898"/>
    </source>
</evidence>